<dbReference type="GO" id="GO:0046872">
    <property type="term" value="F:metal ion binding"/>
    <property type="evidence" value="ECO:0007669"/>
    <property type="project" value="UniProtKB-KW"/>
</dbReference>
<comment type="similarity">
    <text evidence="1">Belongs to the carbohydrate kinase pfkB family.</text>
</comment>
<dbReference type="InterPro" id="IPR011611">
    <property type="entry name" value="PfkB_dom"/>
</dbReference>
<comment type="subunit">
    <text evidence="12">Homodimer.</text>
</comment>
<feature type="binding site" evidence="12">
    <location>
        <position position="289"/>
    </location>
    <ligand>
        <name>K(+)</name>
        <dbReference type="ChEBI" id="CHEBI:29103"/>
    </ligand>
</feature>
<dbReference type="InterPro" id="IPR002139">
    <property type="entry name" value="Ribo/fructo_kinase"/>
</dbReference>
<dbReference type="PROSITE" id="PS00584">
    <property type="entry name" value="PFKB_KINASES_2"/>
    <property type="match status" value="1"/>
</dbReference>
<keyword evidence="6 12" id="KW-0547">Nucleotide-binding</keyword>
<evidence type="ECO:0000313" key="15">
    <source>
        <dbReference type="Proteomes" id="UP000198508"/>
    </source>
</evidence>
<feature type="binding site" evidence="12">
    <location>
        <begin position="227"/>
        <end position="232"/>
    </location>
    <ligand>
        <name>ATP</name>
        <dbReference type="ChEBI" id="CHEBI:30616"/>
    </ligand>
</feature>
<evidence type="ECO:0000256" key="2">
    <source>
        <dbReference type="ARBA" id="ARBA00012035"/>
    </source>
</evidence>
<dbReference type="Proteomes" id="UP000198508">
    <property type="component" value="Unassembled WGS sequence"/>
</dbReference>
<keyword evidence="12" id="KW-0963">Cytoplasm</keyword>
<feature type="binding site" evidence="12">
    <location>
        <begin position="258"/>
        <end position="259"/>
    </location>
    <ligand>
        <name>ATP</name>
        <dbReference type="ChEBI" id="CHEBI:30616"/>
    </ligand>
</feature>
<feature type="binding site" evidence="12">
    <location>
        <position position="259"/>
    </location>
    <ligand>
        <name>substrate</name>
    </ligand>
</feature>
<name>A0A1I0K536_9FIRM</name>
<evidence type="ECO:0000256" key="3">
    <source>
        <dbReference type="ARBA" id="ARBA00016943"/>
    </source>
</evidence>
<keyword evidence="9 12" id="KW-0460">Magnesium</keyword>
<feature type="binding site" evidence="12">
    <location>
        <position position="292"/>
    </location>
    <ligand>
        <name>K(+)</name>
        <dbReference type="ChEBI" id="CHEBI:29103"/>
    </ligand>
</feature>
<dbReference type="Pfam" id="PF00294">
    <property type="entry name" value="PfkB"/>
    <property type="match status" value="1"/>
</dbReference>
<keyword evidence="11 12" id="KW-0119">Carbohydrate metabolism</keyword>
<feature type="binding site" evidence="12">
    <location>
        <position position="298"/>
    </location>
    <ligand>
        <name>K(+)</name>
        <dbReference type="ChEBI" id="CHEBI:29103"/>
    </ligand>
</feature>
<dbReference type="STRING" id="460384.SAMN05216313_14715"/>
<evidence type="ECO:0000256" key="7">
    <source>
        <dbReference type="ARBA" id="ARBA00022777"/>
    </source>
</evidence>
<comment type="activity regulation">
    <text evidence="12">Activated by a monovalent cation that binds near, but not in, the active site. The most likely occupant of the site in vivo is potassium. Ion binding induces a conformational change that may alter substrate affinity.</text>
</comment>
<dbReference type="PRINTS" id="PR00990">
    <property type="entry name" value="RIBOKINASE"/>
</dbReference>
<dbReference type="Gene3D" id="3.40.1190.20">
    <property type="match status" value="1"/>
</dbReference>
<feature type="domain" description="Carbohydrate kinase PfkB" evidence="13">
    <location>
        <begin position="44"/>
        <end position="301"/>
    </location>
</feature>
<dbReference type="CDD" id="cd01174">
    <property type="entry name" value="ribokinase"/>
    <property type="match status" value="1"/>
</dbReference>
<comment type="catalytic activity">
    <reaction evidence="12">
        <text>D-ribose + ATP = D-ribose 5-phosphate + ADP + H(+)</text>
        <dbReference type="Rhea" id="RHEA:13697"/>
        <dbReference type="ChEBI" id="CHEBI:15378"/>
        <dbReference type="ChEBI" id="CHEBI:30616"/>
        <dbReference type="ChEBI" id="CHEBI:47013"/>
        <dbReference type="ChEBI" id="CHEBI:78346"/>
        <dbReference type="ChEBI" id="CHEBI:456216"/>
        <dbReference type="EC" id="2.7.1.15"/>
    </reaction>
</comment>
<proteinExistence type="inferred from homology"/>
<comment type="caution">
    <text evidence="12">Lacks conserved residue(s) required for the propagation of feature annotation.</text>
</comment>
<dbReference type="InterPro" id="IPR029056">
    <property type="entry name" value="Ribokinase-like"/>
</dbReference>
<dbReference type="UniPathway" id="UPA00916">
    <property type="reaction ID" value="UER00889"/>
</dbReference>
<feature type="active site" description="Proton acceptor" evidence="12">
    <location>
        <position position="259"/>
    </location>
</feature>
<keyword evidence="8 12" id="KW-0067">ATP-binding</keyword>
<evidence type="ECO:0000256" key="9">
    <source>
        <dbReference type="ARBA" id="ARBA00022842"/>
    </source>
</evidence>
<keyword evidence="10 12" id="KW-0630">Potassium</keyword>
<evidence type="ECO:0000313" key="14">
    <source>
        <dbReference type="EMBL" id="SEU18603.1"/>
    </source>
</evidence>
<dbReference type="InterPro" id="IPR011877">
    <property type="entry name" value="Ribokinase"/>
</dbReference>
<keyword evidence="4 12" id="KW-0808">Transferase</keyword>
<comment type="subcellular location">
    <subcellularLocation>
        <location evidence="12">Cytoplasm</location>
    </subcellularLocation>
</comment>
<dbReference type="EC" id="2.7.1.15" evidence="2 12"/>
<evidence type="ECO:0000256" key="12">
    <source>
        <dbReference type="HAMAP-Rule" id="MF_01987"/>
    </source>
</evidence>
<dbReference type="RefSeq" id="WP_092371220.1">
    <property type="nucleotide sequence ID" value="NZ_DAINWJ010000087.1"/>
</dbReference>
<keyword evidence="7 12" id="KW-0418">Kinase</keyword>
<evidence type="ECO:0000256" key="6">
    <source>
        <dbReference type="ARBA" id="ARBA00022741"/>
    </source>
</evidence>
<accession>A0A1I0K536</accession>
<evidence type="ECO:0000256" key="8">
    <source>
        <dbReference type="ARBA" id="ARBA00022840"/>
    </source>
</evidence>
<evidence type="ECO:0000256" key="5">
    <source>
        <dbReference type="ARBA" id="ARBA00022723"/>
    </source>
</evidence>
<dbReference type="PANTHER" id="PTHR10584">
    <property type="entry name" value="SUGAR KINASE"/>
    <property type="match status" value="1"/>
</dbReference>
<feature type="binding site" evidence="12">
    <location>
        <position position="188"/>
    </location>
    <ligand>
        <name>ATP</name>
        <dbReference type="ChEBI" id="CHEBI:30616"/>
    </ligand>
</feature>
<dbReference type="AlphaFoldDB" id="A0A1I0K536"/>
<feature type="binding site" evidence="12">
    <location>
        <position position="253"/>
    </location>
    <ligand>
        <name>K(+)</name>
        <dbReference type="ChEBI" id="CHEBI:29103"/>
    </ligand>
</feature>
<comment type="pathway">
    <text evidence="12">Carbohydrate metabolism; D-ribose degradation; D-ribose 5-phosphate from beta-D-ribopyranose: step 2/2.</text>
</comment>
<reference evidence="15" key="1">
    <citation type="submission" date="2016-10" db="EMBL/GenBank/DDBJ databases">
        <authorList>
            <person name="Varghese N."/>
            <person name="Submissions S."/>
        </authorList>
    </citation>
    <scope>NUCLEOTIDE SEQUENCE [LARGE SCALE GENOMIC DNA]</scope>
    <source>
        <strain evidence="15">NLAE-zl-G277</strain>
    </source>
</reference>
<protein>
    <recommendedName>
        <fullName evidence="3 12">Ribokinase</fullName>
        <shortName evidence="12">RK</shortName>
        <ecNumber evidence="2 12">2.7.1.15</ecNumber>
    </recommendedName>
</protein>
<dbReference type="EMBL" id="FOIM01000047">
    <property type="protein sequence ID" value="SEU18603.1"/>
    <property type="molecule type" value="Genomic_DNA"/>
</dbReference>
<organism evidence="14 15">
    <name type="scientific">Enterocloster lavalensis</name>
    <dbReference type="NCBI Taxonomy" id="460384"/>
    <lineage>
        <taxon>Bacteria</taxon>
        <taxon>Bacillati</taxon>
        <taxon>Bacillota</taxon>
        <taxon>Clostridia</taxon>
        <taxon>Lachnospirales</taxon>
        <taxon>Lachnospiraceae</taxon>
        <taxon>Enterocloster</taxon>
    </lineage>
</organism>
<gene>
    <name evidence="12" type="primary">rbsK</name>
    <name evidence="14" type="ORF">SAMN05216313_14715</name>
</gene>
<feature type="binding site" evidence="12">
    <location>
        <position position="294"/>
    </location>
    <ligand>
        <name>K(+)</name>
        <dbReference type="ChEBI" id="CHEBI:29103"/>
    </ligand>
</feature>
<evidence type="ECO:0000256" key="1">
    <source>
        <dbReference type="ARBA" id="ARBA00005380"/>
    </source>
</evidence>
<dbReference type="SUPFAM" id="SSF53613">
    <property type="entry name" value="Ribokinase-like"/>
    <property type="match status" value="1"/>
</dbReference>
<dbReference type="InterPro" id="IPR002173">
    <property type="entry name" value="Carboh/pur_kinase_PfkB_CS"/>
</dbReference>
<evidence type="ECO:0000256" key="4">
    <source>
        <dbReference type="ARBA" id="ARBA00022679"/>
    </source>
</evidence>
<dbReference type="GO" id="GO:0019303">
    <property type="term" value="P:D-ribose catabolic process"/>
    <property type="evidence" value="ECO:0007669"/>
    <property type="project" value="UniProtKB-UniRule"/>
</dbReference>
<dbReference type="GO" id="GO:0004747">
    <property type="term" value="F:ribokinase activity"/>
    <property type="evidence" value="ECO:0007669"/>
    <property type="project" value="UniProtKB-UniRule"/>
</dbReference>
<keyword evidence="15" id="KW-1185">Reference proteome</keyword>
<dbReference type="PANTHER" id="PTHR10584:SF166">
    <property type="entry name" value="RIBOKINASE"/>
    <property type="match status" value="1"/>
</dbReference>
<evidence type="ECO:0000259" key="13">
    <source>
        <dbReference type="Pfam" id="PF00294"/>
    </source>
</evidence>
<dbReference type="GeneID" id="93280270"/>
<evidence type="ECO:0000256" key="10">
    <source>
        <dbReference type="ARBA" id="ARBA00022958"/>
    </source>
</evidence>
<sequence length="313" mass="34130">MDRNPQVIVAYSHNVSQAIRVHKLPRPGETIRALQASAGMDGAKGTNTAVACSRVGARVAMVAHVKGGDWYYKGQQVLKDAQIDDTYVILGEGIKDTSGVVLIDDEGNNMIVLGAHNEQAIPDEEIDQALTAMKDAQYCVTGYEINEKSVRHILRKARELGIKTVVNPSPIPDFVPDYWGDISLLILNEVEIARMLELAGVEFEEGNWEDSARKLRKAYGVGDIVVTLGEKGFFCLEGEETHFAPGIRVKATDTTGAGDGYMGAMTARLAMGDSLFEACKYANQYCSITVQRDGTISSYPTAEEAEEIFAKMD</sequence>
<feature type="binding site" evidence="12">
    <location>
        <position position="255"/>
    </location>
    <ligand>
        <name>K(+)</name>
        <dbReference type="ChEBI" id="CHEBI:29103"/>
    </ligand>
</feature>
<feature type="binding site" evidence="12">
    <location>
        <position position="283"/>
    </location>
    <ligand>
        <name>ATP</name>
        <dbReference type="ChEBI" id="CHEBI:30616"/>
    </ligand>
</feature>
<keyword evidence="5 12" id="KW-0479">Metal-binding</keyword>
<feature type="binding site" evidence="12">
    <location>
        <position position="144"/>
    </location>
    <ligand>
        <name>substrate</name>
    </ligand>
</feature>
<comment type="similarity">
    <text evidence="12">Belongs to the carbohydrate kinase PfkB family. Ribokinase subfamily.</text>
</comment>
<dbReference type="GO" id="GO:0005737">
    <property type="term" value="C:cytoplasm"/>
    <property type="evidence" value="ECO:0007669"/>
    <property type="project" value="UniProtKB-SubCell"/>
</dbReference>
<dbReference type="GO" id="GO:0005524">
    <property type="term" value="F:ATP binding"/>
    <property type="evidence" value="ECO:0007669"/>
    <property type="project" value="UniProtKB-UniRule"/>
</dbReference>
<comment type="cofactor">
    <cofactor evidence="12">
        <name>Mg(2+)</name>
        <dbReference type="ChEBI" id="CHEBI:18420"/>
    </cofactor>
    <text evidence="12">Requires a divalent cation, most likely magnesium in vivo, as an electrophilic catalyst to aid phosphoryl group transfer. It is the chelate of the metal and the nucleotide that is the actual substrate.</text>
</comment>
<dbReference type="HAMAP" id="MF_01987">
    <property type="entry name" value="Ribokinase"/>
    <property type="match status" value="1"/>
</dbReference>
<comment type="function">
    <text evidence="12">Catalyzes the phosphorylation of ribose at O-5 in a reaction requiring ATP and magnesium. The resulting D-ribose-5-phosphate can then be used either for sythesis of nucleotides, histidine, and tryptophan, or as a component of the pentose phosphate pathway.</text>
</comment>
<evidence type="ECO:0000256" key="11">
    <source>
        <dbReference type="ARBA" id="ARBA00023277"/>
    </source>
</evidence>